<evidence type="ECO:0000313" key="2">
    <source>
        <dbReference type="Proteomes" id="UP000015105"/>
    </source>
</evidence>
<evidence type="ECO:0000313" key="1">
    <source>
        <dbReference type="EnsemblPlants" id="AET2Gv20863900.4"/>
    </source>
</evidence>
<keyword evidence="2" id="KW-1185">Reference proteome</keyword>
<sequence>MLWLHAAAKSSTNPFKGLLCGRYSCWKRPPLNRFSHDFNLWFLACIYGVI</sequence>
<reference evidence="2" key="2">
    <citation type="journal article" date="2017" name="Nat. Plants">
        <title>The Aegilops tauschii genome reveals multiple impacts of transposons.</title>
        <authorList>
            <person name="Zhao G."/>
            <person name="Zou C."/>
            <person name="Li K."/>
            <person name="Wang K."/>
            <person name="Li T."/>
            <person name="Gao L."/>
            <person name="Zhang X."/>
            <person name="Wang H."/>
            <person name="Yang Z."/>
            <person name="Liu X."/>
            <person name="Jiang W."/>
            <person name="Mao L."/>
            <person name="Kong X."/>
            <person name="Jiao Y."/>
            <person name="Jia J."/>
        </authorList>
    </citation>
    <scope>NUCLEOTIDE SEQUENCE [LARGE SCALE GENOMIC DNA]</scope>
    <source>
        <strain evidence="2">cv. AL8/78</strain>
    </source>
</reference>
<reference evidence="2" key="1">
    <citation type="journal article" date="2014" name="Science">
        <title>Ancient hybridizations among the ancestral genomes of bread wheat.</title>
        <authorList>
            <consortium name="International Wheat Genome Sequencing Consortium,"/>
            <person name="Marcussen T."/>
            <person name="Sandve S.R."/>
            <person name="Heier L."/>
            <person name="Spannagl M."/>
            <person name="Pfeifer M."/>
            <person name="Jakobsen K.S."/>
            <person name="Wulff B.B."/>
            <person name="Steuernagel B."/>
            <person name="Mayer K.F."/>
            <person name="Olsen O.A."/>
        </authorList>
    </citation>
    <scope>NUCLEOTIDE SEQUENCE [LARGE SCALE GENOMIC DNA]</scope>
    <source>
        <strain evidence="2">cv. AL8/78</strain>
    </source>
</reference>
<protein>
    <submittedName>
        <fullName evidence="1">Uncharacterized protein</fullName>
    </submittedName>
</protein>
<dbReference type="EnsemblPlants" id="AET2Gv20863900.4">
    <property type="protein sequence ID" value="AET2Gv20863900.4"/>
    <property type="gene ID" value="AET2Gv20863900"/>
</dbReference>
<dbReference type="Gramene" id="AET2Gv20863900.4">
    <property type="protein sequence ID" value="AET2Gv20863900.4"/>
    <property type="gene ID" value="AET2Gv20863900"/>
</dbReference>
<reference evidence="1" key="4">
    <citation type="submission" date="2019-03" db="UniProtKB">
        <authorList>
            <consortium name="EnsemblPlants"/>
        </authorList>
    </citation>
    <scope>IDENTIFICATION</scope>
</reference>
<reference evidence="1" key="3">
    <citation type="journal article" date="2017" name="Nature">
        <title>Genome sequence of the progenitor of the wheat D genome Aegilops tauschii.</title>
        <authorList>
            <person name="Luo M.C."/>
            <person name="Gu Y.Q."/>
            <person name="Puiu D."/>
            <person name="Wang H."/>
            <person name="Twardziok S.O."/>
            <person name="Deal K.R."/>
            <person name="Huo N."/>
            <person name="Zhu T."/>
            <person name="Wang L."/>
            <person name="Wang Y."/>
            <person name="McGuire P.E."/>
            <person name="Liu S."/>
            <person name="Long H."/>
            <person name="Ramasamy R.K."/>
            <person name="Rodriguez J.C."/>
            <person name="Van S.L."/>
            <person name="Yuan L."/>
            <person name="Wang Z."/>
            <person name="Xia Z."/>
            <person name="Xiao L."/>
            <person name="Anderson O.D."/>
            <person name="Ouyang S."/>
            <person name="Liang Y."/>
            <person name="Zimin A.V."/>
            <person name="Pertea G."/>
            <person name="Qi P."/>
            <person name="Bennetzen J.L."/>
            <person name="Dai X."/>
            <person name="Dawson M.W."/>
            <person name="Muller H.G."/>
            <person name="Kugler K."/>
            <person name="Rivarola-Duarte L."/>
            <person name="Spannagl M."/>
            <person name="Mayer K.F.X."/>
            <person name="Lu F.H."/>
            <person name="Bevan M.W."/>
            <person name="Leroy P."/>
            <person name="Li P."/>
            <person name="You F.M."/>
            <person name="Sun Q."/>
            <person name="Liu Z."/>
            <person name="Lyons E."/>
            <person name="Wicker T."/>
            <person name="Salzberg S.L."/>
            <person name="Devos K.M."/>
            <person name="Dvorak J."/>
        </authorList>
    </citation>
    <scope>NUCLEOTIDE SEQUENCE [LARGE SCALE GENOMIC DNA]</scope>
    <source>
        <strain evidence="1">cv. AL8/78</strain>
    </source>
</reference>
<dbReference type="Proteomes" id="UP000015105">
    <property type="component" value="Chromosome 2D"/>
</dbReference>
<proteinExistence type="predicted"/>
<reference evidence="1" key="5">
    <citation type="journal article" date="2021" name="G3 (Bethesda)">
        <title>Aegilops tauschii genome assembly Aet v5.0 features greater sequence contiguity and improved annotation.</title>
        <authorList>
            <person name="Wang L."/>
            <person name="Zhu T."/>
            <person name="Rodriguez J.C."/>
            <person name="Deal K.R."/>
            <person name="Dubcovsky J."/>
            <person name="McGuire P.E."/>
            <person name="Lux T."/>
            <person name="Spannagl M."/>
            <person name="Mayer K.F.X."/>
            <person name="Baldrich P."/>
            <person name="Meyers B.C."/>
            <person name="Huo N."/>
            <person name="Gu Y.Q."/>
            <person name="Zhou H."/>
            <person name="Devos K.M."/>
            <person name="Bennetzen J.L."/>
            <person name="Unver T."/>
            <person name="Budak H."/>
            <person name="Gulick P.J."/>
            <person name="Galiba G."/>
            <person name="Kalapos B."/>
            <person name="Nelson D.R."/>
            <person name="Li P."/>
            <person name="You F.M."/>
            <person name="Luo M.C."/>
            <person name="Dvorak J."/>
        </authorList>
    </citation>
    <scope>NUCLEOTIDE SEQUENCE [LARGE SCALE GENOMIC DNA]</scope>
    <source>
        <strain evidence="1">cv. AL8/78</strain>
    </source>
</reference>
<organism evidence="1 2">
    <name type="scientific">Aegilops tauschii subsp. strangulata</name>
    <name type="common">Goatgrass</name>
    <dbReference type="NCBI Taxonomy" id="200361"/>
    <lineage>
        <taxon>Eukaryota</taxon>
        <taxon>Viridiplantae</taxon>
        <taxon>Streptophyta</taxon>
        <taxon>Embryophyta</taxon>
        <taxon>Tracheophyta</taxon>
        <taxon>Spermatophyta</taxon>
        <taxon>Magnoliopsida</taxon>
        <taxon>Liliopsida</taxon>
        <taxon>Poales</taxon>
        <taxon>Poaceae</taxon>
        <taxon>BOP clade</taxon>
        <taxon>Pooideae</taxon>
        <taxon>Triticodae</taxon>
        <taxon>Triticeae</taxon>
        <taxon>Triticinae</taxon>
        <taxon>Aegilops</taxon>
    </lineage>
</organism>
<name>A0A453CJD4_AEGTS</name>
<accession>A0A453CJD4</accession>
<dbReference type="AlphaFoldDB" id="A0A453CJD4"/>